<gene>
    <name evidence="8" type="primary">fnbp1l</name>
    <name evidence="8" type="ORF">g.4766</name>
</gene>
<dbReference type="Pfam" id="PF25610">
    <property type="entry name" value="HR1_TOCA"/>
    <property type="match status" value="1"/>
</dbReference>
<evidence type="ECO:0000256" key="1">
    <source>
        <dbReference type="ARBA" id="ARBA00022443"/>
    </source>
</evidence>
<evidence type="ECO:0000256" key="2">
    <source>
        <dbReference type="ARBA" id="ARBA00023054"/>
    </source>
</evidence>
<protein>
    <submittedName>
        <fullName evidence="8">Formin-binding protein 1-like</fullName>
    </submittedName>
</protein>
<proteinExistence type="predicted"/>
<sequence length="640" mass="72106">MSWSTELWDQFDTITNHTARGIEFLDKLGHFVKDRSVIETDYASKLRKLAKSYDLKKKDDEKEFTYCKAFSQMLKELTDLAGQHEVIAENLSCQIVKEVQTICKDLREERKRHLNEGTKYQNLLTASLNHLDKSKKCYDKAFKESEKAHDNYQKADKDYNLSRAELDKAKTLSLTKERLCESSKTDYAKQLQVANQAQKEHYTQFMPKVFQQLQDMEHRRIECTKNLMKLSAMIQKNVIPIINKCLDGVIETANTIDSRTDAQIVIDKYKSGMQPPDDIPFEDLSNRPATNSESDTISTQSKGSSLVYSHSLKSESFRHTFTARGLKKRTKLLGIFGVNKNDYSELPPNQKRKKIQAKIDQLNGQISQANGVKDGLIIMRQAYEENGAFGDPKTIESQLRENEATLERLNGELTKHLVLLDEIDDTKTSTTTSTNNKPNNNHTSENHATSKSPSIANSNHRTSLGPESEMSRTNSDNSLKPDDANNRAEGTKSSATNRTSNSFNDSISDSISQNAVSAANISESTTQQDTVDGVKNRDNIAVVGPTTHLNNAQQQEQISEIGFDAPSELPAQAHAKALYPFKAEPAGSISMEESEQFDVIEFDQGDGWTRVRRKMFNPDDEDFIGFVPTTYIAIEPVPET</sequence>
<dbReference type="InterPro" id="IPR057870">
    <property type="entry name" value="HR1_TOCA"/>
</dbReference>
<evidence type="ECO:0000259" key="6">
    <source>
        <dbReference type="PROSITE" id="PS50002"/>
    </source>
</evidence>
<feature type="compositionally biased region" description="Low complexity" evidence="5">
    <location>
        <begin position="428"/>
        <end position="447"/>
    </location>
</feature>
<evidence type="ECO:0000256" key="4">
    <source>
        <dbReference type="PROSITE-ProRule" id="PRU01077"/>
    </source>
</evidence>
<dbReference type="SMART" id="SM00055">
    <property type="entry name" value="FCH"/>
    <property type="match status" value="1"/>
</dbReference>
<dbReference type="InterPro" id="IPR031160">
    <property type="entry name" value="F_BAR_dom"/>
</dbReference>
<dbReference type="InterPro" id="IPR001060">
    <property type="entry name" value="FCH_dom"/>
</dbReference>
<dbReference type="CDD" id="cd07653">
    <property type="entry name" value="F-BAR_CIP4-like"/>
    <property type="match status" value="1"/>
</dbReference>
<dbReference type="SUPFAM" id="SSF50044">
    <property type="entry name" value="SH3-domain"/>
    <property type="match status" value="1"/>
</dbReference>
<organism evidence="8">
    <name type="scientific">Aceria tosichella</name>
    <name type="common">wheat curl mite</name>
    <dbReference type="NCBI Taxonomy" id="561515"/>
    <lineage>
        <taxon>Eukaryota</taxon>
        <taxon>Metazoa</taxon>
        <taxon>Ecdysozoa</taxon>
        <taxon>Arthropoda</taxon>
        <taxon>Chelicerata</taxon>
        <taxon>Arachnida</taxon>
        <taxon>Acari</taxon>
        <taxon>Acariformes</taxon>
        <taxon>Trombidiformes</taxon>
        <taxon>Prostigmata</taxon>
        <taxon>Eupodina</taxon>
        <taxon>Eriophyoidea</taxon>
        <taxon>Eriophyidae</taxon>
        <taxon>Eriophyinae</taxon>
        <taxon>Aceriini</taxon>
        <taxon>Aceria</taxon>
    </lineage>
</organism>
<feature type="region of interest" description="Disordered" evidence="5">
    <location>
        <begin position="271"/>
        <end position="302"/>
    </location>
</feature>
<reference evidence="8" key="1">
    <citation type="submission" date="2018-10" db="EMBL/GenBank/DDBJ databases">
        <title>Transcriptome assembly of Aceria tosichella (Wheat curl mite) Type 2.</title>
        <authorList>
            <person name="Scully E.D."/>
            <person name="Geib S.M."/>
            <person name="Palmer N.A."/>
            <person name="Gupta A.K."/>
            <person name="Sarath G."/>
            <person name="Tatineni S."/>
        </authorList>
    </citation>
    <scope>NUCLEOTIDE SEQUENCE</scope>
    <source>
        <strain evidence="8">LincolnNE</strain>
    </source>
</reference>
<name>A0A6G1SMF1_9ACAR</name>
<dbReference type="Pfam" id="PF00018">
    <property type="entry name" value="SH3_1"/>
    <property type="match status" value="1"/>
</dbReference>
<dbReference type="InterPro" id="IPR001452">
    <property type="entry name" value="SH3_domain"/>
</dbReference>
<feature type="domain" description="SH3" evidence="6">
    <location>
        <begin position="570"/>
        <end position="637"/>
    </location>
</feature>
<keyword evidence="1 3" id="KW-0728">SH3 domain</keyword>
<evidence type="ECO:0000256" key="3">
    <source>
        <dbReference type="PROSITE-ProRule" id="PRU00192"/>
    </source>
</evidence>
<dbReference type="InterPro" id="IPR036028">
    <property type="entry name" value="SH3-like_dom_sf"/>
</dbReference>
<dbReference type="PROSITE" id="PS50002">
    <property type="entry name" value="SH3"/>
    <property type="match status" value="1"/>
</dbReference>
<dbReference type="InterPro" id="IPR027267">
    <property type="entry name" value="AH/BAR_dom_sf"/>
</dbReference>
<feature type="domain" description="F-BAR" evidence="7">
    <location>
        <begin position="1"/>
        <end position="261"/>
    </location>
</feature>
<dbReference type="AlphaFoldDB" id="A0A6G1SMF1"/>
<evidence type="ECO:0000256" key="5">
    <source>
        <dbReference type="SAM" id="MobiDB-lite"/>
    </source>
</evidence>
<feature type="compositionally biased region" description="Basic and acidic residues" evidence="5">
    <location>
        <begin position="479"/>
        <end position="490"/>
    </location>
</feature>
<feature type="region of interest" description="Disordered" evidence="5">
    <location>
        <begin position="427"/>
        <end position="508"/>
    </location>
</feature>
<dbReference type="Gene3D" id="6.10.140.470">
    <property type="match status" value="1"/>
</dbReference>
<feature type="compositionally biased region" description="Polar residues" evidence="5">
    <location>
        <begin position="287"/>
        <end position="302"/>
    </location>
</feature>
<dbReference type="Gene3D" id="1.20.1270.60">
    <property type="entry name" value="Arfaptin homology (AH) domain/BAR domain"/>
    <property type="match status" value="1"/>
</dbReference>
<dbReference type="SMART" id="SM00326">
    <property type="entry name" value="SH3"/>
    <property type="match status" value="1"/>
</dbReference>
<evidence type="ECO:0000259" key="7">
    <source>
        <dbReference type="PROSITE" id="PS51741"/>
    </source>
</evidence>
<dbReference type="SUPFAM" id="SSF103657">
    <property type="entry name" value="BAR/IMD domain-like"/>
    <property type="match status" value="1"/>
</dbReference>
<dbReference type="FunFam" id="1.20.1270.60:FF:000002">
    <property type="entry name" value="Formin-binding protein 1-like isoform 1"/>
    <property type="match status" value="1"/>
</dbReference>
<dbReference type="Gene3D" id="2.30.30.40">
    <property type="entry name" value="SH3 Domains"/>
    <property type="match status" value="1"/>
</dbReference>
<dbReference type="PROSITE" id="PS51741">
    <property type="entry name" value="F_BAR"/>
    <property type="match status" value="1"/>
</dbReference>
<dbReference type="CDD" id="cd11911">
    <property type="entry name" value="SH3_CIP4-like"/>
    <property type="match status" value="1"/>
</dbReference>
<evidence type="ECO:0000313" key="8">
    <source>
        <dbReference type="EMBL" id="MDE51357.1"/>
    </source>
</evidence>
<feature type="compositionally biased region" description="Polar residues" evidence="5">
    <location>
        <begin position="449"/>
        <end position="462"/>
    </location>
</feature>
<dbReference type="PANTHER" id="PTHR15735:SF12">
    <property type="entry name" value="CDC42-INTERACTING PROTEIN 4, ISOFORM B"/>
    <property type="match status" value="1"/>
</dbReference>
<dbReference type="Pfam" id="PF00611">
    <property type="entry name" value="FCH"/>
    <property type="match status" value="1"/>
</dbReference>
<accession>A0A6G1SMF1</accession>
<keyword evidence="2 4" id="KW-0175">Coiled coil</keyword>
<dbReference type="PANTHER" id="PTHR15735">
    <property type="entry name" value="FCH AND DOUBLE SH3 DOMAINS PROTEIN"/>
    <property type="match status" value="1"/>
</dbReference>
<dbReference type="EMBL" id="GGYP01006586">
    <property type="protein sequence ID" value="MDE51357.1"/>
    <property type="molecule type" value="Transcribed_RNA"/>
</dbReference>